<dbReference type="GO" id="GO:0006355">
    <property type="term" value="P:regulation of DNA-templated transcription"/>
    <property type="evidence" value="ECO:0007669"/>
    <property type="project" value="InterPro"/>
</dbReference>
<evidence type="ECO:0000256" key="5">
    <source>
        <dbReference type="ARBA" id="ARBA00023242"/>
    </source>
</evidence>
<evidence type="ECO:0000259" key="7">
    <source>
        <dbReference type="Pfam" id="PF05712"/>
    </source>
</evidence>
<dbReference type="GO" id="GO:0000123">
    <property type="term" value="C:histone acetyltransferase complex"/>
    <property type="evidence" value="ECO:0007669"/>
    <property type="project" value="TreeGrafter"/>
</dbReference>
<organism evidence="8 9">
    <name type="scientific">Arachis hypogaea</name>
    <name type="common">Peanut</name>
    <dbReference type="NCBI Taxonomy" id="3818"/>
    <lineage>
        <taxon>Eukaryota</taxon>
        <taxon>Viridiplantae</taxon>
        <taxon>Streptophyta</taxon>
        <taxon>Embryophyta</taxon>
        <taxon>Tracheophyta</taxon>
        <taxon>Spermatophyta</taxon>
        <taxon>Magnoliopsida</taxon>
        <taxon>eudicotyledons</taxon>
        <taxon>Gunneridae</taxon>
        <taxon>Pentapetalae</taxon>
        <taxon>rosids</taxon>
        <taxon>fabids</taxon>
        <taxon>Fabales</taxon>
        <taxon>Fabaceae</taxon>
        <taxon>Papilionoideae</taxon>
        <taxon>50 kb inversion clade</taxon>
        <taxon>dalbergioids sensu lato</taxon>
        <taxon>Dalbergieae</taxon>
        <taxon>Pterocarpus clade</taxon>
        <taxon>Arachis</taxon>
    </lineage>
</organism>
<dbReference type="GO" id="GO:0005634">
    <property type="term" value="C:nucleus"/>
    <property type="evidence" value="ECO:0007669"/>
    <property type="project" value="UniProtKB-SubCell"/>
</dbReference>
<feature type="domain" description="MRG" evidence="7">
    <location>
        <begin position="192"/>
        <end position="361"/>
    </location>
</feature>
<evidence type="ECO:0000256" key="4">
    <source>
        <dbReference type="ARBA" id="ARBA00023163"/>
    </source>
</evidence>
<evidence type="ECO:0000256" key="6">
    <source>
        <dbReference type="SAM" id="MobiDB-lite"/>
    </source>
</evidence>
<feature type="region of interest" description="Disordered" evidence="6">
    <location>
        <begin position="173"/>
        <end position="205"/>
    </location>
</feature>
<dbReference type="InterPro" id="IPR038217">
    <property type="entry name" value="MRG_C_sf"/>
</dbReference>
<sequence length="376" mass="42964">MGSSNACNGNREAEDSAMDSATPTHTDSSKSQPPFAVAEKVLAKHKGRFYEAKVKQLTHTLTLTLFSSTLSNKLRCLSSFKRLGRSNSKMASGAVLFIIWVGRKGGNFLSSYSRYQHQLRARFSQRFCVFVFIIKCSWDEWLATDCLMKDTEENMQIKLAIDEKFGHDKSTKIHRASFNKPKTPNNESRGRKRKSETPIKEKPEVPSDKLVSIQIPPTLRKQLVDDCEFITHLGKLVKLPRTPNVNDIMKNYFDYRLKKCGLISDSVEEILKGLCCYFDKALPVKLLYKNERQQYQEACPDNTTPSTVYGAEHLLRLFVKLPELLSHASIEEESMTELQAQLVDILRFLQRNQSTYFLSTYHVPDDIENSTNKQGD</sequence>
<keyword evidence="3" id="KW-0805">Transcription regulation</keyword>
<dbReference type="InterPro" id="IPR016197">
    <property type="entry name" value="Chromo-like_dom_sf"/>
</dbReference>
<feature type="compositionally biased region" description="Basic and acidic residues" evidence="6">
    <location>
        <begin position="195"/>
        <end position="205"/>
    </location>
</feature>
<dbReference type="Proteomes" id="UP000289738">
    <property type="component" value="Unassembled WGS sequence"/>
</dbReference>
<gene>
    <name evidence="8" type="ORF">Ahy_Scaffold7g108290</name>
</gene>
<keyword evidence="2" id="KW-0156">Chromatin regulator</keyword>
<evidence type="ECO:0000313" key="8">
    <source>
        <dbReference type="EMBL" id="RYQ79095.1"/>
    </source>
</evidence>
<evidence type="ECO:0000256" key="3">
    <source>
        <dbReference type="ARBA" id="ARBA00023015"/>
    </source>
</evidence>
<comment type="subcellular location">
    <subcellularLocation>
        <location evidence="1">Nucleus</location>
    </subcellularLocation>
</comment>
<accession>A0A444WNL6</accession>
<dbReference type="InterPro" id="IPR008676">
    <property type="entry name" value="MRG"/>
</dbReference>
<dbReference type="PANTHER" id="PTHR10880:SF44">
    <property type="entry name" value="PROTEIN MRG2"/>
    <property type="match status" value="1"/>
</dbReference>
<evidence type="ECO:0000256" key="2">
    <source>
        <dbReference type="ARBA" id="ARBA00022853"/>
    </source>
</evidence>
<comment type="caution">
    <text evidence="8">The sequence shown here is derived from an EMBL/GenBank/DDBJ whole genome shotgun (WGS) entry which is preliminary data.</text>
</comment>
<dbReference type="Pfam" id="PF05712">
    <property type="entry name" value="MRG"/>
    <property type="match status" value="1"/>
</dbReference>
<keyword evidence="4" id="KW-0804">Transcription</keyword>
<feature type="region of interest" description="Disordered" evidence="6">
    <location>
        <begin position="1"/>
        <end position="33"/>
    </location>
</feature>
<dbReference type="FunFam" id="1.10.274.30:FF:000005">
    <property type="entry name" value="Chromatin modification-related protein EAF3"/>
    <property type="match status" value="1"/>
</dbReference>
<protein>
    <recommendedName>
        <fullName evidence="7">MRG domain-containing protein</fullName>
    </recommendedName>
</protein>
<keyword evidence="5" id="KW-0539">Nucleus</keyword>
<dbReference type="Gene3D" id="1.10.274.30">
    <property type="entry name" value="MRG domain"/>
    <property type="match status" value="1"/>
</dbReference>
<evidence type="ECO:0000313" key="9">
    <source>
        <dbReference type="Proteomes" id="UP000289738"/>
    </source>
</evidence>
<dbReference type="Gene3D" id="2.30.30.140">
    <property type="match status" value="1"/>
</dbReference>
<evidence type="ECO:0000256" key="1">
    <source>
        <dbReference type="ARBA" id="ARBA00004123"/>
    </source>
</evidence>
<keyword evidence="9" id="KW-1185">Reference proteome</keyword>
<feature type="compositionally biased region" description="Polar residues" evidence="6">
    <location>
        <begin position="19"/>
        <end position="32"/>
    </location>
</feature>
<name>A0A444WNL6_ARAHY</name>
<dbReference type="InterPro" id="IPR026541">
    <property type="entry name" value="MRG_dom"/>
</dbReference>
<dbReference type="SUPFAM" id="SSF54160">
    <property type="entry name" value="Chromo domain-like"/>
    <property type="match status" value="1"/>
</dbReference>
<dbReference type="EMBL" id="SDMP01000027">
    <property type="protein sequence ID" value="RYQ79095.1"/>
    <property type="molecule type" value="Genomic_DNA"/>
</dbReference>
<dbReference type="PIRSF" id="PIRSF038133">
    <property type="entry name" value="HAT_Nua4_EAF3/MRG15"/>
    <property type="match status" value="1"/>
</dbReference>
<dbReference type="GO" id="GO:0048586">
    <property type="term" value="P:regulation of long-day photoperiodism, flowering"/>
    <property type="evidence" value="ECO:0007669"/>
    <property type="project" value="UniProtKB-ARBA"/>
</dbReference>
<dbReference type="GO" id="GO:0006325">
    <property type="term" value="P:chromatin organization"/>
    <property type="evidence" value="ECO:0007669"/>
    <property type="project" value="UniProtKB-KW"/>
</dbReference>
<proteinExistence type="predicted"/>
<dbReference type="PANTHER" id="PTHR10880">
    <property type="entry name" value="MORTALITY FACTOR 4-LIKE PROTEIN"/>
    <property type="match status" value="1"/>
</dbReference>
<reference evidence="8 9" key="1">
    <citation type="submission" date="2019-01" db="EMBL/GenBank/DDBJ databases">
        <title>Sequencing of cultivated peanut Arachis hypogaea provides insights into genome evolution and oil improvement.</title>
        <authorList>
            <person name="Chen X."/>
        </authorList>
    </citation>
    <scope>NUCLEOTIDE SEQUENCE [LARGE SCALE GENOMIC DNA]</scope>
    <source>
        <strain evidence="9">cv. Fuhuasheng</strain>
        <tissue evidence="8">Leaves</tissue>
    </source>
</reference>
<dbReference type="GO" id="GO:1990841">
    <property type="term" value="F:promoter-specific chromatin binding"/>
    <property type="evidence" value="ECO:0007669"/>
    <property type="project" value="UniProtKB-ARBA"/>
</dbReference>
<dbReference type="AlphaFoldDB" id="A0A444WNL6"/>
<dbReference type="PROSITE" id="PS51640">
    <property type="entry name" value="MRG"/>
    <property type="match status" value="1"/>
</dbReference>